<feature type="transmembrane region" description="Helical" evidence="5">
    <location>
        <begin position="20"/>
        <end position="38"/>
    </location>
</feature>
<dbReference type="InterPro" id="IPR017205">
    <property type="entry name" value="Sig_transdc_His_kinase_ChrS"/>
</dbReference>
<feature type="transmembrane region" description="Helical" evidence="5">
    <location>
        <begin position="144"/>
        <end position="166"/>
    </location>
</feature>
<dbReference type="PANTHER" id="PTHR24421:SF62">
    <property type="entry name" value="SENSORY TRANSDUCTION HISTIDINE KINASE"/>
    <property type="match status" value="1"/>
</dbReference>
<proteinExistence type="predicted"/>
<accession>A0ABU2JY19</accession>
<keyword evidence="4" id="KW-0175">Coiled coil</keyword>
<keyword evidence="5" id="KW-1133">Transmembrane helix</keyword>
<keyword evidence="5" id="KW-0812">Transmembrane</keyword>
<evidence type="ECO:0000256" key="4">
    <source>
        <dbReference type="SAM" id="Coils"/>
    </source>
</evidence>
<keyword evidence="1" id="KW-0808">Transferase</keyword>
<keyword evidence="8" id="KW-1185">Reference proteome</keyword>
<gene>
    <name evidence="7" type="ORF">RM844_26810</name>
</gene>
<dbReference type="InterPro" id="IPR011712">
    <property type="entry name" value="Sig_transdc_His_kin_sub3_dim/P"/>
</dbReference>
<feature type="domain" description="Histidine kinase" evidence="6">
    <location>
        <begin position="323"/>
        <end position="415"/>
    </location>
</feature>
<keyword evidence="5" id="KW-0472">Membrane</keyword>
<dbReference type="InterPro" id="IPR036890">
    <property type="entry name" value="HATPase_C_sf"/>
</dbReference>
<feature type="transmembrane region" description="Helical" evidence="5">
    <location>
        <begin position="45"/>
        <end position="63"/>
    </location>
</feature>
<reference evidence="8" key="1">
    <citation type="submission" date="2023-07" db="EMBL/GenBank/DDBJ databases">
        <title>30 novel species of actinomycetes from the DSMZ collection.</title>
        <authorList>
            <person name="Nouioui I."/>
        </authorList>
    </citation>
    <scope>NUCLEOTIDE SEQUENCE [LARGE SCALE GENOMIC DNA]</scope>
    <source>
        <strain evidence="8">DSM 44915</strain>
    </source>
</reference>
<evidence type="ECO:0000256" key="5">
    <source>
        <dbReference type="SAM" id="Phobius"/>
    </source>
</evidence>
<dbReference type="Proteomes" id="UP001183410">
    <property type="component" value="Unassembled WGS sequence"/>
</dbReference>
<evidence type="ECO:0000259" key="6">
    <source>
        <dbReference type="PROSITE" id="PS50109"/>
    </source>
</evidence>
<dbReference type="Pfam" id="PF07730">
    <property type="entry name" value="HisKA_3"/>
    <property type="match status" value="1"/>
</dbReference>
<dbReference type="InterPro" id="IPR003594">
    <property type="entry name" value="HATPase_dom"/>
</dbReference>
<dbReference type="EMBL" id="JAVREO010000021">
    <property type="protein sequence ID" value="MDT0269896.1"/>
    <property type="molecule type" value="Genomic_DNA"/>
</dbReference>
<organism evidence="7 8">
    <name type="scientific">Streptomyces chisholmiae</name>
    <dbReference type="NCBI Taxonomy" id="3075540"/>
    <lineage>
        <taxon>Bacteria</taxon>
        <taxon>Bacillati</taxon>
        <taxon>Actinomycetota</taxon>
        <taxon>Actinomycetes</taxon>
        <taxon>Kitasatosporales</taxon>
        <taxon>Streptomycetaceae</taxon>
        <taxon>Streptomyces</taxon>
    </lineage>
</organism>
<protein>
    <submittedName>
        <fullName evidence="7">Sensor histidine kinase</fullName>
    </submittedName>
</protein>
<dbReference type="CDD" id="cd16917">
    <property type="entry name" value="HATPase_UhpB-NarQ-NarX-like"/>
    <property type="match status" value="1"/>
</dbReference>
<dbReference type="PIRSF" id="PIRSF037434">
    <property type="entry name" value="STHK_ChrS"/>
    <property type="match status" value="1"/>
</dbReference>
<evidence type="ECO:0000256" key="3">
    <source>
        <dbReference type="ARBA" id="ARBA00023012"/>
    </source>
</evidence>
<dbReference type="Gene3D" id="1.20.5.1930">
    <property type="match status" value="1"/>
</dbReference>
<dbReference type="InterPro" id="IPR050482">
    <property type="entry name" value="Sensor_HK_TwoCompSys"/>
</dbReference>
<evidence type="ECO:0000256" key="1">
    <source>
        <dbReference type="ARBA" id="ARBA00022679"/>
    </source>
</evidence>
<name>A0ABU2JY19_9ACTN</name>
<evidence type="ECO:0000313" key="8">
    <source>
        <dbReference type="Proteomes" id="UP001183410"/>
    </source>
</evidence>
<dbReference type="Gene3D" id="3.30.565.10">
    <property type="entry name" value="Histidine kinase-like ATPase, C-terminal domain"/>
    <property type="match status" value="1"/>
</dbReference>
<feature type="coiled-coil region" evidence="4">
    <location>
        <begin position="179"/>
        <end position="209"/>
    </location>
</feature>
<dbReference type="PANTHER" id="PTHR24421">
    <property type="entry name" value="NITRATE/NITRITE SENSOR PROTEIN NARX-RELATED"/>
    <property type="match status" value="1"/>
</dbReference>
<dbReference type="GO" id="GO:0016301">
    <property type="term" value="F:kinase activity"/>
    <property type="evidence" value="ECO:0007669"/>
    <property type="project" value="UniProtKB-KW"/>
</dbReference>
<dbReference type="PROSITE" id="PS50109">
    <property type="entry name" value="HIS_KIN"/>
    <property type="match status" value="1"/>
</dbReference>
<dbReference type="SUPFAM" id="SSF55874">
    <property type="entry name" value="ATPase domain of HSP90 chaperone/DNA topoisomerase II/histidine kinase"/>
    <property type="match status" value="1"/>
</dbReference>
<dbReference type="InterPro" id="IPR005467">
    <property type="entry name" value="His_kinase_dom"/>
</dbReference>
<sequence>MTRPGTEVDRRWAAVLRWHPYGLLATGAVLSVAAAELTPTAGERGAVLALVVGALALQLWWGRAGRRHPTADAVSAGYFVARWALSVALTWLAPFFAFYAVTGYIDNNDLLRGRRWPRLGAFAASLPVAAAQASGVPFDGAQWWAMFAGLLLANNVLLAVVTHLLLMEEERSTERAATIAELEATNAALQRALDENAALQAQLLLQAREAGVTDERTRLAAELHDTIAQGLTGIITQLQAVSTATDPATARRHVDRAAELARGSLGEARRSVRNLAPAGLAHDELPDVLRDTVARWAEHSGVRAEFTRTGAVGELHGELSATLLRITQEALANVARHAAADRVGVTLSYMDGEVTLDVRDDGRGFDARRPAPGGRHGGFGLAGMRARAERVAGSLTVESEPGHGTAVSARLPLVGPE</sequence>
<keyword evidence="2 7" id="KW-0418">Kinase</keyword>
<keyword evidence="3" id="KW-0902">Two-component regulatory system</keyword>
<dbReference type="SMART" id="SM00387">
    <property type="entry name" value="HATPase_c"/>
    <property type="match status" value="1"/>
</dbReference>
<comment type="caution">
    <text evidence="7">The sequence shown here is derived from an EMBL/GenBank/DDBJ whole genome shotgun (WGS) entry which is preliminary data.</text>
</comment>
<feature type="transmembrane region" description="Helical" evidence="5">
    <location>
        <begin position="83"/>
        <end position="105"/>
    </location>
</feature>
<evidence type="ECO:0000256" key="2">
    <source>
        <dbReference type="ARBA" id="ARBA00022777"/>
    </source>
</evidence>
<evidence type="ECO:0000313" key="7">
    <source>
        <dbReference type="EMBL" id="MDT0269896.1"/>
    </source>
</evidence>
<dbReference type="RefSeq" id="WP_311669977.1">
    <property type="nucleotide sequence ID" value="NZ_JAVREO010000021.1"/>
</dbReference>
<dbReference type="Pfam" id="PF02518">
    <property type="entry name" value="HATPase_c"/>
    <property type="match status" value="1"/>
</dbReference>